<protein>
    <submittedName>
        <fullName evidence="1">(rape) hypothetical protein</fullName>
    </submittedName>
</protein>
<accession>A0A816NK36</accession>
<evidence type="ECO:0000313" key="1">
    <source>
        <dbReference type="EMBL" id="CAF2035646.1"/>
    </source>
</evidence>
<dbReference type="EMBL" id="HG994363">
    <property type="protein sequence ID" value="CAF2035646.1"/>
    <property type="molecule type" value="Genomic_DNA"/>
</dbReference>
<reference evidence="1" key="1">
    <citation type="submission" date="2021-01" db="EMBL/GenBank/DDBJ databases">
        <authorList>
            <consortium name="Genoscope - CEA"/>
            <person name="William W."/>
        </authorList>
    </citation>
    <scope>NUCLEOTIDE SEQUENCE</scope>
</reference>
<gene>
    <name evidence="1" type="ORF">DARMORV10_A09P04010.1</name>
</gene>
<dbReference type="Proteomes" id="UP001295469">
    <property type="component" value="Chromosome A09"/>
</dbReference>
<name>A0A816NK36_BRANA</name>
<proteinExistence type="predicted"/>
<sequence>MAENFTSMLEFSGVFPLFKEPIAFEEGVYVYEMEQKIDDVQIIPADRHLWYSNPGETRR</sequence>
<organism evidence="1">
    <name type="scientific">Brassica napus</name>
    <name type="common">Rape</name>
    <dbReference type="NCBI Taxonomy" id="3708"/>
    <lineage>
        <taxon>Eukaryota</taxon>
        <taxon>Viridiplantae</taxon>
        <taxon>Streptophyta</taxon>
        <taxon>Embryophyta</taxon>
        <taxon>Tracheophyta</taxon>
        <taxon>Spermatophyta</taxon>
        <taxon>Magnoliopsida</taxon>
        <taxon>eudicotyledons</taxon>
        <taxon>Gunneridae</taxon>
        <taxon>Pentapetalae</taxon>
        <taxon>rosids</taxon>
        <taxon>malvids</taxon>
        <taxon>Brassicales</taxon>
        <taxon>Brassicaceae</taxon>
        <taxon>Brassiceae</taxon>
        <taxon>Brassica</taxon>
    </lineage>
</organism>
<dbReference type="AlphaFoldDB" id="A0A816NK36"/>